<sequence length="443" mass="48670">MARASLFLPGTAVACIAAADLAHAAWGKQAEPPSPVDAADPTPATPPKADSTLYPEVVGPAGGRGPVTLPPYEGTEYKLGPFRLRPAQMHMEGIMVAVLAAYLVTAFLSRKANRSRAAKWFKANERVYREEFSGVGLGGDKLFEGDGGDEFVSYATGRRGVESAWSKVSTGGYDLLAKLYDAARGIADYAYDSGADRITVDLKLAAPKGTPGAKFVFAVVRREVLKKTRDTRWDLRKFTTTSETAGVSPSLIVMTESGDVTNAMLKDPDTGLFDALKDGSEGLEYLESLVISDMPLETPDEDCLLEAIQLKPKLPENEFRLTLSMRLPPARESAATAPWIQLACNIADVIYAKQRLLPEGTVNKLKKRRADVLYELRKAEREEEAARAQEAKDDAAALKRKVEQSRVEQLLAKMTPAERVKYQKKEEEKERKKAMQKQAKRMR</sequence>
<evidence type="ECO:0000256" key="5">
    <source>
        <dbReference type="SAM" id="MobiDB-lite"/>
    </source>
</evidence>
<dbReference type="PROSITE" id="PS51257">
    <property type="entry name" value="PROKAR_LIPOPROTEIN"/>
    <property type="match status" value="1"/>
</dbReference>
<dbReference type="GO" id="GO:0005783">
    <property type="term" value="C:endoplasmic reticulum"/>
    <property type="evidence" value="ECO:0007669"/>
    <property type="project" value="InterPro"/>
</dbReference>
<evidence type="ECO:0000313" key="9">
    <source>
        <dbReference type="Proteomes" id="UP001342314"/>
    </source>
</evidence>
<keyword evidence="9" id="KW-1185">Reference proteome</keyword>
<name>A0AAV5GSR1_9BASI</name>
<dbReference type="GO" id="GO:0005509">
    <property type="term" value="F:calcium ion binding"/>
    <property type="evidence" value="ECO:0007669"/>
    <property type="project" value="InterPro"/>
</dbReference>
<dbReference type="GO" id="GO:0032469">
    <property type="term" value="P:endoplasmic reticulum calcium ion homeostasis"/>
    <property type="evidence" value="ECO:0007669"/>
    <property type="project" value="InterPro"/>
</dbReference>
<reference evidence="8 9" key="1">
    <citation type="submission" date="2021-12" db="EMBL/GenBank/DDBJ databases">
        <title>High titer production of polyol ester of fatty acids by Rhodotorula paludigena BS15 towards product separation-free biomass refinery.</title>
        <authorList>
            <person name="Mano J."/>
            <person name="Ono H."/>
            <person name="Tanaka T."/>
            <person name="Naito K."/>
            <person name="Sushida H."/>
            <person name="Ike M."/>
            <person name="Tokuyasu K."/>
            <person name="Kitaoka M."/>
        </authorList>
    </citation>
    <scope>NUCLEOTIDE SEQUENCE [LARGE SCALE GENOMIC DNA]</scope>
    <source>
        <strain evidence="8 9">BS15</strain>
    </source>
</reference>
<evidence type="ECO:0000256" key="6">
    <source>
        <dbReference type="SAM" id="Phobius"/>
    </source>
</evidence>
<organism evidence="8 9">
    <name type="scientific">Rhodotorula paludigena</name>
    <dbReference type="NCBI Taxonomy" id="86838"/>
    <lineage>
        <taxon>Eukaryota</taxon>
        <taxon>Fungi</taxon>
        <taxon>Dikarya</taxon>
        <taxon>Basidiomycota</taxon>
        <taxon>Pucciniomycotina</taxon>
        <taxon>Microbotryomycetes</taxon>
        <taxon>Sporidiobolales</taxon>
        <taxon>Sporidiobolaceae</taxon>
        <taxon>Rhodotorula</taxon>
    </lineage>
</organism>
<feature type="signal peptide" evidence="7">
    <location>
        <begin position="1"/>
        <end position="24"/>
    </location>
</feature>
<feature type="region of interest" description="Disordered" evidence="5">
    <location>
        <begin position="29"/>
        <end position="69"/>
    </location>
</feature>
<evidence type="ECO:0000313" key="8">
    <source>
        <dbReference type="EMBL" id="GJN92984.1"/>
    </source>
</evidence>
<feature type="region of interest" description="Disordered" evidence="5">
    <location>
        <begin position="408"/>
        <end position="443"/>
    </location>
</feature>
<gene>
    <name evidence="8" type="ORF">Rhopal_006029-T1</name>
</gene>
<evidence type="ECO:0008006" key="10">
    <source>
        <dbReference type="Google" id="ProtNLM"/>
    </source>
</evidence>
<feature type="transmembrane region" description="Helical" evidence="6">
    <location>
        <begin position="89"/>
        <end position="109"/>
    </location>
</feature>
<dbReference type="PANTHER" id="PTHR12883:SF0">
    <property type="entry name" value="PAT COMPLEX SUBUNIT CCDC47"/>
    <property type="match status" value="1"/>
</dbReference>
<evidence type="ECO:0000256" key="1">
    <source>
        <dbReference type="ARBA" id="ARBA00004167"/>
    </source>
</evidence>
<protein>
    <recommendedName>
        <fullName evidence="10">DUF1682-domain-containing protein</fullName>
    </recommendedName>
</protein>
<comment type="caution">
    <text evidence="8">The sequence shown here is derived from an EMBL/GenBank/DDBJ whole genome shotgun (WGS) entry which is preliminary data.</text>
</comment>
<evidence type="ECO:0000256" key="4">
    <source>
        <dbReference type="ARBA" id="ARBA00023136"/>
    </source>
</evidence>
<evidence type="ECO:0000256" key="2">
    <source>
        <dbReference type="ARBA" id="ARBA00022692"/>
    </source>
</evidence>
<dbReference type="InterPro" id="IPR012879">
    <property type="entry name" value="CCDC47"/>
</dbReference>
<dbReference type="Pfam" id="PF07946">
    <property type="entry name" value="CCDC47"/>
    <property type="match status" value="1"/>
</dbReference>
<keyword evidence="3 6" id="KW-1133">Transmembrane helix</keyword>
<keyword evidence="4 6" id="KW-0472">Membrane</keyword>
<accession>A0AAV5GSR1</accession>
<proteinExistence type="predicted"/>
<feature type="chain" id="PRO_5043439390" description="DUF1682-domain-containing protein" evidence="7">
    <location>
        <begin position="25"/>
        <end position="443"/>
    </location>
</feature>
<feature type="compositionally biased region" description="Basic and acidic residues" evidence="5">
    <location>
        <begin position="416"/>
        <end position="433"/>
    </location>
</feature>
<dbReference type="EMBL" id="BQKY01000012">
    <property type="protein sequence ID" value="GJN92984.1"/>
    <property type="molecule type" value="Genomic_DNA"/>
</dbReference>
<comment type="subcellular location">
    <subcellularLocation>
        <location evidence="1">Membrane</location>
        <topology evidence="1">Single-pass membrane protein</topology>
    </subcellularLocation>
</comment>
<feature type="compositionally biased region" description="Basic residues" evidence="5">
    <location>
        <begin position="434"/>
        <end position="443"/>
    </location>
</feature>
<feature type="compositionally biased region" description="Low complexity" evidence="5">
    <location>
        <begin position="36"/>
        <end position="52"/>
    </location>
</feature>
<dbReference type="AlphaFoldDB" id="A0AAV5GSR1"/>
<dbReference type="PANTHER" id="PTHR12883">
    <property type="entry name" value="ADIPOCYTE-SPECIFIC PROTEIN 4-RELATED"/>
    <property type="match status" value="1"/>
</dbReference>
<keyword evidence="2 6" id="KW-0812">Transmembrane</keyword>
<evidence type="ECO:0000256" key="7">
    <source>
        <dbReference type="SAM" id="SignalP"/>
    </source>
</evidence>
<dbReference type="Proteomes" id="UP001342314">
    <property type="component" value="Unassembled WGS sequence"/>
</dbReference>
<dbReference type="GO" id="GO:0016020">
    <property type="term" value="C:membrane"/>
    <property type="evidence" value="ECO:0007669"/>
    <property type="project" value="UniProtKB-SubCell"/>
</dbReference>
<keyword evidence="7" id="KW-0732">Signal</keyword>
<evidence type="ECO:0000256" key="3">
    <source>
        <dbReference type="ARBA" id="ARBA00022989"/>
    </source>
</evidence>